<dbReference type="HOGENOM" id="CLU_603995_0_0_9"/>
<dbReference type="STRING" id="644966.Tmar_1699"/>
<dbReference type="Proteomes" id="UP000008915">
    <property type="component" value="Chromosome"/>
</dbReference>
<organism evidence="3 4">
    <name type="scientific">Thermaerobacter marianensis (strain ATCC 700841 / DSM 12885 / JCM 10246 / 7p75a)</name>
    <dbReference type="NCBI Taxonomy" id="644966"/>
    <lineage>
        <taxon>Bacteria</taxon>
        <taxon>Bacillati</taxon>
        <taxon>Bacillota</taxon>
        <taxon>Clostridia</taxon>
        <taxon>Eubacteriales</taxon>
        <taxon>Clostridiales Family XVII. Incertae Sedis</taxon>
        <taxon>Thermaerobacter</taxon>
    </lineage>
</organism>
<keyword evidence="4" id="KW-1185">Reference proteome</keyword>
<dbReference type="InterPro" id="IPR057238">
    <property type="entry name" value="DUF7916"/>
</dbReference>
<feature type="compositionally biased region" description="Pro residues" evidence="1">
    <location>
        <begin position="116"/>
        <end position="131"/>
    </location>
</feature>
<evidence type="ECO:0000313" key="3">
    <source>
        <dbReference type="EMBL" id="ADU51807.1"/>
    </source>
</evidence>
<dbReference type="KEGG" id="tmr:Tmar_1699"/>
<sequence>MADGISSPGPSTAAAGPGAGLPTPGPRLLELPPARLVGLRGTALRQAIAASEGRVLAAEVVAVAPPLVDGVTNGELAAAFGADLLLVNVYDVLAPRIAGLPGWDEPGAGAPAWAAPAPPPAASPAAPPGALPAPGASAGATGSAAVPPGSAGSGEAPAGSVAPPAPRASHPGPLAALARLTGRVVGINLEPSERVPSGRRATPENALRAVEQGAQWILLTGNPHTGVTAEGIQRAAEAIRRVLAPDRLLLAAGRMHGAGAWYGEEPFLDETAVRALVTAGVDVVALPAPATVPGVTVEQARRWVEAVHAAGALAMSTIGTSQEGADEGTLRQIALMSKACGFDLHHLGDAGYHGVALPENILAYGIAIRGRRHTYRRMALSAWRE</sequence>
<reference evidence="4" key="2">
    <citation type="journal article" date="2010" name="Stand. Genomic Sci.">
        <title>Complete genome sequence of Thermaerobacter marianensis type strain (7p75aT).</title>
        <authorList>
            <person name="Han C."/>
            <person name="Gu W."/>
            <person name="Zhang X."/>
            <person name="Lapidus A."/>
            <person name="Nolan M."/>
            <person name="Copeland A."/>
            <person name="Lucas S."/>
            <person name="Glavina Del Rio T."/>
            <person name="Tice H."/>
            <person name="Cheng J."/>
            <person name="Tapia R."/>
            <person name="Goodwin L."/>
            <person name="Pitluck S."/>
            <person name="Pagani I."/>
            <person name="Ivanova N."/>
            <person name="Mavromatis K."/>
            <person name="Mikhailova N."/>
            <person name="Pati A."/>
            <person name="Chen A."/>
            <person name="Palaniappan K."/>
            <person name="Land M."/>
            <person name="Hauser L."/>
            <person name="Chang Y."/>
            <person name="Jeffries C."/>
            <person name="Schneider S."/>
            <person name="Rohde M."/>
            <person name="Goker M."/>
            <person name="Pukall R."/>
            <person name="Woyke T."/>
            <person name="Bristow J."/>
            <person name="Eisen J."/>
            <person name="Markowitz V."/>
            <person name="Hugenholtz P."/>
            <person name="Kyrpides N."/>
            <person name="Klenk H."/>
            <person name="Detter J."/>
        </authorList>
    </citation>
    <scope>NUCLEOTIDE SEQUENCE [LARGE SCALE GENOMIC DNA]</scope>
    <source>
        <strain evidence="4">ATCC 700841 / DSM 12885 / JCM 10246 / 7p75a</strain>
    </source>
</reference>
<name>E6SHL2_THEM7</name>
<feature type="region of interest" description="Disordered" evidence="1">
    <location>
        <begin position="111"/>
        <end position="173"/>
    </location>
</feature>
<dbReference type="AlphaFoldDB" id="E6SHL2"/>
<feature type="region of interest" description="Disordered" evidence="1">
    <location>
        <begin position="1"/>
        <end position="27"/>
    </location>
</feature>
<accession>E6SHL2</accession>
<evidence type="ECO:0000313" key="4">
    <source>
        <dbReference type="Proteomes" id="UP000008915"/>
    </source>
</evidence>
<protein>
    <recommendedName>
        <fullName evidence="2">DUF7916 domain-containing protein</fullName>
    </recommendedName>
</protein>
<dbReference type="Pfam" id="PF25509">
    <property type="entry name" value="DUF7916"/>
    <property type="match status" value="1"/>
</dbReference>
<feature type="compositionally biased region" description="Low complexity" evidence="1">
    <location>
        <begin position="132"/>
        <end position="162"/>
    </location>
</feature>
<dbReference type="OrthoDB" id="5581965at2"/>
<dbReference type="RefSeq" id="WP_013496108.1">
    <property type="nucleotide sequence ID" value="NC_014831.1"/>
</dbReference>
<proteinExistence type="predicted"/>
<feature type="compositionally biased region" description="Low complexity" evidence="1">
    <location>
        <begin position="1"/>
        <end position="22"/>
    </location>
</feature>
<reference evidence="3 4" key="1">
    <citation type="journal article" date="2010" name="Stand. Genomic Sci.">
        <title>Complete genome sequence of Thermaerobacter marianensis type strain (7p75a).</title>
        <authorList>
            <person name="Han C."/>
            <person name="Gu W."/>
            <person name="Zhang X."/>
            <person name="Lapidus A."/>
            <person name="Nolan M."/>
            <person name="Copeland A."/>
            <person name="Lucas S."/>
            <person name="Del Rio T.G."/>
            <person name="Tice H."/>
            <person name="Cheng J.F."/>
            <person name="Tapia R."/>
            <person name="Goodwin L."/>
            <person name="Pitluck S."/>
            <person name="Pagani I."/>
            <person name="Ivanova N."/>
            <person name="Mavromatis K."/>
            <person name="Mikhailova N."/>
            <person name="Pati A."/>
            <person name="Chen A."/>
            <person name="Palaniappan K."/>
            <person name="Land M."/>
            <person name="Hauser L."/>
            <person name="Chang Y.J."/>
            <person name="Jeffries C.D."/>
            <person name="Schneider S."/>
            <person name="Rohde M."/>
            <person name="Goker M."/>
            <person name="Pukall R."/>
            <person name="Woyke T."/>
            <person name="Bristow J."/>
            <person name="Eisen J.A."/>
            <person name="Markowitz V."/>
            <person name="Hugenholtz P."/>
            <person name="Kyrpides N.C."/>
            <person name="Klenk H.P."/>
            <person name="Detter J.C."/>
        </authorList>
    </citation>
    <scope>NUCLEOTIDE SEQUENCE [LARGE SCALE GENOMIC DNA]</scope>
    <source>
        <strain evidence="4">ATCC 700841 / DSM 12885 / JCM 10246 / 7p75a</strain>
    </source>
</reference>
<gene>
    <name evidence="3" type="ordered locus">Tmar_1699</name>
</gene>
<evidence type="ECO:0000256" key="1">
    <source>
        <dbReference type="SAM" id="MobiDB-lite"/>
    </source>
</evidence>
<feature type="domain" description="DUF7916" evidence="2">
    <location>
        <begin position="34"/>
        <end position="384"/>
    </location>
</feature>
<dbReference type="EMBL" id="CP002344">
    <property type="protein sequence ID" value="ADU51807.1"/>
    <property type="molecule type" value="Genomic_DNA"/>
</dbReference>
<dbReference type="eggNOG" id="COG0826">
    <property type="taxonomic scope" value="Bacteria"/>
</dbReference>
<evidence type="ECO:0000259" key="2">
    <source>
        <dbReference type="Pfam" id="PF25509"/>
    </source>
</evidence>